<comment type="caution">
    <text evidence="1">The sequence shown here is derived from an EMBL/GenBank/DDBJ whole genome shotgun (WGS) entry which is preliminary data.</text>
</comment>
<evidence type="ECO:0000313" key="2">
    <source>
        <dbReference type="Proteomes" id="UP000657592"/>
    </source>
</evidence>
<gene>
    <name evidence="1" type="ORF">GCM10010921_30200</name>
</gene>
<dbReference type="EMBL" id="BMJY01000024">
    <property type="protein sequence ID" value="GGH51026.1"/>
    <property type="molecule type" value="Genomic_DNA"/>
</dbReference>
<dbReference type="AlphaFoldDB" id="A0A917IID6"/>
<protein>
    <submittedName>
        <fullName evidence="1">Uncharacterized protein</fullName>
    </submittedName>
</protein>
<keyword evidence="2" id="KW-1185">Reference proteome</keyword>
<evidence type="ECO:0000313" key="1">
    <source>
        <dbReference type="EMBL" id="GGH51026.1"/>
    </source>
</evidence>
<reference evidence="1" key="2">
    <citation type="submission" date="2020-09" db="EMBL/GenBank/DDBJ databases">
        <authorList>
            <person name="Sun Q."/>
            <person name="Zhou Y."/>
        </authorList>
    </citation>
    <scope>NUCLEOTIDE SEQUENCE</scope>
    <source>
        <strain evidence="1">CGMCC 1.15794</strain>
    </source>
</reference>
<dbReference type="RefSeq" id="WP_188757230.1">
    <property type="nucleotide sequence ID" value="NZ_BMJY01000024.1"/>
</dbReference>
<name>A0A917IID6_9MICO</name>
<organism evidence="1 2">
    <name type="scientific">Microbacterium album</name>
    <dbReference type="NCBI Taxonomy" id="2053191"/>
    <lineage>
        <taxon>Bacteria</taxon>
        <taxon>Bacillati</taxon>
        <taxon>Actinomycetota</taxon>
        <taxon>Actinomycetes</taxon>
        <taxon>Micrococcales</taxon>
        <taxon>Microbacteriaceae</taxon>
        <taxon>Microbacterium</taxon>
    </lineage>
</organism>
<sequence>MSFTSLLDDAYWPVTSAIGFVNAPLERVAEVNERWRRDLYGDAVRVVRASEGFPAVLNRLEPLTQGAYPREVWVAAGEWSAYFDCARGGTDARPPTSVISQRLGVRSVVVTLERHEWGKANPRGRLGSVQFALYRPGEPSERLVRYVAAHFESRWEWHEWGEVLPFEETEQYGARRVRDRLTSEMVGRYCRALGIDLFDPGFYGPEAVFFDTGRPPRLETTIAQVQAERGVVPGRPRVPVE</sequence>
<reference evidence="1" key="1">
    <citation type="journal article" date="2014" name="Int. J. Syst. Evol. Microbiol.">
        <title>Complete genome sequence of Corynebacterium casei LMG S-19264T (=DSM 44701T), isolated from a smear-ripened cheese.</title>
        <authorList>
            <consortium name="US DOE Joint Genome Institute (JGI-PGF)"/>
            <person name="Walter F."/>
            <person name="Albersmeier A."/>
            <person name="Kalinowski J."/>
            <person name="Ruckert C."/>
        </authorList>
    </citation>
    <scope>NUCLEOTIDE SEQUENCE</scope>
    <source>
        <strain evidence="1">CGMCC 1.15794</strain>
    </source>
</reference>
<accession>A0A917IID6</accession>
<proteinExistence type="predicted"/>
<dbReference type="Proteomes" id="UP000657592">
    <property type="component" value="Unassembled WGS sequence"/>
</dbReference>